<dbReference type="Proteomes" id="UP001054945">
    <property type="component" value="Unassembled WGS sequence"/>
</dbReference>
<name>A0AAV4X046_CAEEX</name>
<comment type="caution">
    <text evidence="2">The sequence shown here is derived from an EMBL/GenBank/DDBJ whole genome shotgun (WGS) entry which is preliminary data.</text>
</comment>
<feature type="compositionally biased region" description="Basic and acidic residues" evidence="1">
    <location>
        <begin position="12"/>
        <end position="22"/>
    </location>
</feature>
<evidence type="ECO:0000256" key="1">
    <source>
        <dbReference type="SAM" id="MobiDB-lite"/>
    </source>
</evidence>
<dbReference type="AlphaFoldDB" id="A0AAV4X046"/>
<sequence length="105" mass="12017">MVSQAHTALGRKQSESGTHLESDSPATRLKRDQLGCSPWQSITYLVLLYRVDFLLRDWQKIAEIGWMPRASMTMLHNFAINERLHGLLSAMVGSGYWLFLYTCGR</sequence>
<dbReference type="EMBL" id="BPLR01017069">
    <property type="protein sequence ID" value="GIY88467.1"/>
    <property type="molecule type" value="Genomic_DNA"/>
</dbReference>
<protein>
    <submittedName>
        <fullName evidence="2">Uncharacterized protein</fullName>
    </submittedName>
</protein>
<reference evidence="2 3" key="1">
    <citation type="submission" date="2021-06" db="EMBL/GenBank/DDBJ databases">
        <title>Caerostris extrusa draft genome.</title>
        <authorList>
            <person name="Kono N."/>
            <person name="Arakawa K."/>
        </authorList>
    </citation>
    <scope>NUCLEOTIDE SEQUENCE [LARGE SCALE GENOMIC DNA]</scope>
</reference>
<evidence type="ECO:0000313" key="3">
    <source>
        <dbReference type="Proteomes" id="UP001054945"/>
    </source>
</evidence>
<keyword evidence="3" id="KW-1185">Reference proteome</keyword>
<feature type="region of interest" description="Disordered" evidence="1">
    <location>
        <begin position="1"/>
        <end position="29"/>
    </location>
</feature>
<proteinExistence type="predicted"/>
<evidence type="ECO:0000313" key="2">
    <source>
        <dbReference type="EMBL" id="GIY88467.1"/>
    </source>
</evidence>
<accession>A0AAV4X046</accession>
<organism evidence="2 3">
    <name type="scientific">Caerostris extrusa</name>
    <name type="common">Bark spider</name>
    <name type="synonym">Caerostris bankana</name>
    <dbReference type="NCBI Taxonomy" id="172846"/>
    <lineage>
        <taxon>Eukaryota</taxon>
        <taxon>Metazoa</taxon>
        <taxon>Ecdysozoa</taxon>
        <taxon>Arthropoda</taxon>
        <taxon>Chelicerata</taxon>
        <taxon>Arachnida</taxon>
        <taxon>Araneae</taxon>
        <taxon>Araneomorphae</taxon>
        <taxon>Entelegynae</taxon>
        <taxon>Araneoidea</taxon>
        <taxon>Araneidae</taxon>
        <taxon>Caerostris</taxon>
    </lineage>
</organism>
<gene>
    <name evidence="2" type="ORF">CEXT_639311</name>
</gene>